<evidence type="ECO:0000256" key="7">
    <source>
        <dbReference type="ARBA" id="ARBA00022840"/>
    </source>
</evidence>
<comment type="similarity">
    <text evidence="1 9">Belongs to the guanylate kinase family.</text>
</comment>
<name>A0A1H5VUS7_9HYPH</name>
<accession>A0A1H5VUS7</accession>
<dbReference type="InterPro" id="IPR020590">
    <property type="entry name" value="Guanylate_kinase_CS"/>
</dbReference>
<sequence>MAESMRPARRGLIMIMSSPSGAGKSTLTRTLSKSAAETNLDLSISVTTRPKRPSEIEGVHYHFIDRASFDELRERDELLEWAEVHGNGYGTPRKPVEASLKAGRDVLFDIDWQGTQQILERAREDVVTIFILPPSMAELRSRLVRRAEDAPDIIAKRLANARDEIARWEVYDYVIVNDDLERAYEAVRSILAAERLKRSRAVGLGDFVERLLNETLP</sequence>
<dbReference type="GO" id="GO:0005524">
    <property type="term" value="F:ATP binding"/>
    <property type="evidence" value="ECO:0007669"/>
    <property type="project" value="UniProtKB-UniRule"/>
</dbReference>
<dbReference type="Gene3D" id="3.40.50.300">
    <property type="entry name" value="P-loop containing nucleotide triphosphate hydrolases"/>
    <property type="match status" value="1"/>
</dbReference>
<dbReference type="GO" id="GO:0004385">
    <property type="term" value="F:GMP kinase activity"/>
    <property type="evidence" value="ECO:0007669"/>
    <property type="project" value="UniProtKB-UniRule"/>
</dbReference>
<keyword evidence="7 9" id="KW-0067">ATP-binding</keyword>
<keyword evidence="5 9" id="KW-0547">Nucleotide-binding</keyword>
<dbReference type="Proteomes" id="UP000236743">
    <property type="component" value="Unassembled WGS sequence"/>
</dbReference>
<evidence type="ECO:0000256" key="8">
    <source>
        <dbReference type="ARBA" id="ARBA00030128"/>
    </source>
</evidence>
<evidence type="ECO:0000256" key="6">
    <source>
        <dbReference type="ARBA" id="ARBA00022777"/>
    </source>
</evidence>
<dbReference type="RefSeq" id="WP_103871669.1">
    <property type="nucleotide sequence ID" value="NZ_FNUY01000002.1"/>
</dbReference>
<dbReference type="PANTHER" id="PTHR23117">
    <property type="entry name" value="GUANYLATE KINASE-RELATED"/>
    <property type="match status" value="1"/>
</dbReference>
<dbReference type="InterPro" id="IPR027417">
    <property type="entry name" value="P-loop_NTPase"/>
</dbReference>
<dbReference type="HAMAP" id="MF_00328">
    <property type="entry name" value="Guanylate_kinase"/>
    <property type="match status" value="1"/>
</dbReference>
<gene>
    <name evidence="9" type="primary">gmk</name>
    <name evidence="11" type="ORF">SAMN04488115_102446</name>
</gene>
<dbReference type="SMART" id="SM00072">
    <property type="entry name" value="GuKc"/>
    <property type="match status" value="1"/>
</dbReference>
<evidence type="ECO:0000256" key="2">
    <source>
        <dbReference type="ARBA" id="ARBA00012961"/>
    </source>
</evidence>
<dbReference type="NCBIfam" id="TIGR03263">
    <property type="entry name" value="guanyl_kin"/>
    <property type="match status" value="1"/>
</dbReference>
<evidence type="ECO:0000256" key="1">
    <source>
        <dbReference type="ARBA" id="ARBA00005790"/>
    </source>
</evidence>
<evidence type="ECO:0000256" key="4">
    <source>
        <dbReference type="ARBA" id="ARBA00022679"/>
    </source>
</evidence>
<protein>
    <recommendedName>
        <fullName evidence="3 9">Guanylate kinase</fullName>
        <ecNumber evidence="2 9">2.7.4.8</ecNumber>
    </recommendedName>
    <alternativeName>
        <fullName evidence="8 9">GMP kinase</fullName>
    </alternativeName>
</protein>
<evidence type="ECO:0000313" key="11">
    <source>
        <dbReference type="EMBL" id="SEF91055.1"/>
    </source>
</evidence>
<evidence type="ECO:0000259" key="10">
    <source>
        <dbReference type="PROSITE" id="PS50052"/>
    </source>
</evidence>
<evidence type="ECO:0000256" key="9">
    <source>
        <dbReference type="HAMAP-Rule" id="MF_00328"/>
    </source>
</evidence>
<dbReference type="InterPro" id="IPR008144">
    <property type="entry name" value="Guanylate_kin-like_dom"/>
</dbReference>
<reference evidence="11 12" key="1">
    <citation type="submission" date="2016-10" db="EMBL/GenBank/DDBJ databases">
        <authorList>
            <person name="de Groot N.N."/>
        </authorList>
    </citation>
    <scope>NUCLEOTIDE SEQUENCE [LARGE SCALE GENOMIC DNA]</scope>
    <source>
        <strain evidence="11 12">DSM 26656</strain>
    </source>
</reference>
<dbReference type="PANTHER" id="PTHR23117:SF13">
    <property type="entry name" value="GUANYLATE KINASE"/>
    <property type="match status" value="1"/>
</dbReference>
<evidence type="ECO:0000256" key="5">
    <source>
        <dbReference type="ARBA" id="ARBA00022741"/>
    </source>
</evidence>
<dbReference type="GO" id="GO:0005829">
    <property type="term" value="C:cytosol"/>
    <property type="evidence" value="ECO:0007669"/>
    <property type="project" value="TreeGrafter"/>
</dbReference>
<comment type="function">
    <text evidence="9">Essential for recycling GMP and indirectly, cGMP.</text>
</comment>
<evidence type="ECO:0000313" key="12">
    <source>
        <dbReference type="Proteomes" id="UP000236743"/>
    </source>
</evidence>
<dbReference type="OrthoDB" id="9808150at2"/>
<dbReference type="InterPro" id="IPR008145">
    <property type="entry name" value="GK/Ca_channel_bsu"/>
</dbReference>
<dbReference type="AlphaFoldDB" id="A0A1H5VUS7"/>
<dbReference type="Pfam" id="PF00625">
    <property type="entry name" value="Guanylate_kin"/>
    <property type="match status" value="1"/>
</dbReference>
<keyword evidence="9" id="KW-0963">Cytoplasm</keyword>
<keyword evidence="4 9" id="KW-0808">Transferase</keyword>
<dbReference type="PROSITE" id="PS50052">
    <property type="entry name" value="GUANYLATE_KINASE_2"/>
    <property type="match status" value="1"/>
</dbReference>
<dbReference type="EMBL" id="FNUY01000002">
    <property type="protein sequence ID" value="SEF91055.1"/>
    <property type="molecule type" value="Genomic_DNA"/>
</dbReference>
<evidence type="ECO:0000256" key="3">
    <source>
        <dbReference type="ARBA" id="ARBA00016296"/>
    </source>
</evidence>
<dbReference type="PROSITE" id="PS00856">
    <property type="entry name" value="GUANYLATE_KINASE_1"/>
    <property type="match status" value="1"/>
</dbReference>
<dbReference type="CDD" id="cd00071">
    <property type="entry name" value="GMPK"/>
    <property type="match status" value="1"/>
</dbReference>
<dbReference type="EC" id="2.7.4.8" evidence="2 9"/>
<keyword evidence="12" id="KW-1185">Reference proteome</keyword>
<dbReference type="FunFam" id="3.30.63.10:FF:000002">
    <property type="entry name" value="Guanylate kinase 1"/>
    <property type="match status" value="1"/>
</dbReference>
<keyword evidence="6 9" id="KW-0418">Kinase</keyword>
<feature type="domain" description="Guanylate kinase-like" evidence="10">
    <location>
        <begin position="11"/>
        <end position="192"/>
    </location>
</feature>
<organism evidence="11 12">
    <name type="scientific">Bosea lathyri</name>
    <dbReference type="NCBI Taxonomy" id="1036778"/>
    <lineage>
        <taxon>Bacteria</taxon>
        <taxon>Pseudomonadati</taxon>
        <taxon>Pseudomonadota</taxon>
        <taxon>Alphaproteobacteria</taxon>
        <taxon>Hyphomicrobiales</taxon>
        <taxon>Boseaceae</taxon>
        <taxon>Bosea</taxon>
    </lineage>
</organism>
<feature type="binding site" evidence="9">
    <location>
        <begin position="18"/>
        <end position="25"/>
    </location>
    <ligand>
        <name>ATP</name>
        <dbReference type="ChEBI" id="CHEBI:30616"/>
    </ligand>
</feature>
<comment type="catalytic activity">
    <reaction evidence="9">
        <text>GMP + ATP = GDP + ADP</text>
        <dbReference type="Rhea" id="RHEA:20780"/>
        <dbReference type="ChEBI" id="CHEBI:30616"/>
        <dbReference type="ChEBI" id="CHEBI:58115"/>
        <dbReference type="ChEBI" id="CHEBI:58189"/>
        <dbReference type="ChEBI" id="CHEBI:456216"/>
        <dbReference type="EC" id="2.7.4.8"/>
    </reaction>
</comment>
<dbReference type="Gene3D" id="3.30.63.10">
    <property type="entry name" value="Guanylate Kinase phosphate binding domain"/>
    <property type="match status" value="1"/>
</dbReference>
<comment type="subcellular location">
    <subcellularLocation>
        <location evidence="9">Cytoplasm</location>
    </subcellularLocation>
</comment>
<proteinExistence type="inferred from homology"/>
<dbReference type="InterPro" id="IPR017665">
    <property type="entry name" value="Guanylate_kinase"/>
</dbReference>
<dbReference type="SUPFAM" id="SSF52540">
    <property type="entry name" value="P-loop containing nucleoside triphosphate hydrolases"/>
    <property type="match status" value="1"/>
</dbReference>